<dbReference type="EMBL" id="JAVHJL010000004">
    <property type="protein sequence ID" value="KAK6505613.1"/>
    <property type="molecule type" value="Genomic_DNA"/>
</dbReference>
<dbReference type="AlphaFoldDB" id="A0AAV9WBN0"/>
<evidence type="ECO:0000256" key="1">
    <source>
        <dbReference type="SAM" id="MobiDB-lite"/>
    </source>
</evidence>
<name>A0AAV9WBN0_9PEZI</name>
<sequence length="137" mass="14295">MSNQPYSQNPFGSAGHQQLPPGQQLQQYYQQKARTPSLPNAGPGGGGGGSSSYSDQGLSPGQFQALPADYGQGLSPPPQGGRDDLSDDPSKLSRFFKDISFGNRTTKDKLSAPIGNVKKLTSDNSSPKSPGCAKPSP</sequence>
<feature type="compositionally biased region" description="Low complexity" evidence="1">
    <location>
        <begin position="17"/>
        <end position="41"/>
    </location>
</feature>
<feature type="region of interest" description="Disordered" evidence="1">
    <location>
        <begin position="1"/>
        <end position="137"/>
    </location>
</feature>
<reference evidence="2 3" key="1">
    <citation type="submission" date="2023-08" db="EMBL/GenBank/DDBJ databases">
        <authorList>
            <person name="Palmer J.M."/>
        </authorList>
    </citation>
    <scope>NUCLEOTIDE SEQUENCE [LARGE SCALE GENOMIC DNA]</scope>
    <source>
        <strain evidence="2 3">TWF481</strain>
    </source>
</reference>
<comment type="caution">
    <text evidence="2">The sequence shown here is derived from an EMBL/GenBank/DDBJ whole genome shotgun (WGS) entry which is preliminary data.</text>
</comment>
<dbReference type="Proteomes" id="UP001370758">
    <property type="component" value="Unassembled WGS sequence"/>
</dbReference>
<organism evidence="2 3">
    <name type="scientific">Arthrobotrys musiformis</name>
    <dbReference type="NCBI Taxonomy" id="47236"/>
    <lineage>
        <taxon>Eukaryota</taxon>
        <taxon>Fungi</taxon>
        <taxon>Dikarya</taxon>
        <taxon>Ascomycota</taxon>
        <taxon>Pezizomycotina</taxon>
        <taxon>Orbiliomycetes</taxon>
        <taxon>Orbiliales</taxon>
        <taxon>Orbiliaceae</taxon>
        <taxon>Arthrobotrys</taxon>
    </lineage>
</organism>
<accession>A0AAV9WBN0</accession>
<feature type="compositionally biased region" description="Basic and acidic residues" evidence="1">
    <location>
        <begin position="81"/>
        <end position="97"/>
    </location>
</feature>
<evidence type="ECO:0000313" key="2">
    <source>
        <dbReference type="EMBL" id="KAK6505613.1"/>
    </source>
</evidence>
<protein>
    <submittedName>
        <fullName evidence="2">Uncharacterized protein</fullName>
    </submittedName>
</protein>
<evidence type="ECO:0000313" key="3">
    <source>
        <dbReference type="Proteomes" id="UP001370758"/>
    </source>
</evidence>
<gene>
    <name evidence="2" type="ORF">TWF481_007506</name>
</gene>
<proteinExistence type="predicted"/>
<keyword evidence="3" id="KW-1185">Reference proteome</keyword>
<feature type="compositionally biased region" description="Low complexity" evidence="1">
    <location>
        <begin position="51"/>
        <end position="61"/>
    </location>
</feature>
<feature type="compositionally biased region" description="Polar residues" evidence="1">
    <location>
        <begin position="1"/>
        <end position="11"/>
    </location>
</feature>